<keyword evidence="3" id="KW-1185">Reference proteome</keyword>
<organism evidence="2">
    <name type="scientific">Oryza glumipatula</name>
    <dbReference type="NCBI Taxonomy" id="40148"/>
    <lineage>
        <taxon>Eukaryota</taxon>
        <taxon>Viridiplantae</taxon>
        <taxon>Streptophyta</taxon>
        <taxon>Embryophyta</taxon>
        <taxon>Tracheophyta</taxon>
        <taxon>Spermatophyta</taxon>
        <taxon>Magnoliopsida</taxon>
        <taxon>Liliopsida</taxon>
        <taxon>Poales</taxon>
        <taxon>Poaceae</taxon>
        <taxon>BOP clade</taxon>
        <taxon>Oryzoideae</taxon>
        <taxon>Oryzeae</taxon>
        <taxon>Oryzinae</taxon>
        <taxon>Oryza</taxon>
    </lineage>
</organism>
<dbReference type="HOGENOM" id="CLU_1268628_0_0_1"/>
<evidence type="ECO:0000259" key="1">
    <source>
        <dbReference type="Pfam" id="PF12620"/>
    </source>
</evidence>
<reference evidence="2" key="2">
    <citation type="submission" date="2018-05" db="EMBL/GenBank/DDBJ databases">
        <title>OgluRS3 (Oryza glumaepatula Reference Sequence Version 3).</title>
        <authorList>
            <person name="Zhang J."/>
            <person name="Kudrna D."/>
            <person name="Lee S."/>
            <person name="Talag J."/>
            <person name="Welchert J."/>
            <person name="Wing R.A."/>
        </authorList>
    </citation>
    <scope>NUCLEOTIDE SEQUENCE [LARGE SCALE GENOMIC DNA]</scope>
</reference>
<evidence type="ECO:0000313" key="3">
    <source>
        <dbReference type="Proteomes" id="UP000026961"/>
    </source>
</evidence>
<protein>
    <recommendedName>
        <fullName evidence="1">DUF3778 domain-containing protein</fullName>
    </recommendedName>
</protein>
<dbReference type="Gramene" id="OGLUM11G10120.1">
    <property type="protein sequence ID" value="OGLUM11G10120.1"/>
    <property type="gene ID" value="OGLUM11G10120"/>
</dbReference>
<feature type="domain" description="DUF3778" evidence="1">
    <location>
        <begin position="179"/>
        <end position="208"/>
    </location>
</feature>
<accession>A0A0E0BI29</accession>
<proteinExistence type="predicted"/>
<dbReference type="InterPro" id="IPR022256">
    <property type="entry name" value="DUF3778"/>
</dbReference>
<dbReference type="AlphaFoldDB" id="A0A0E0BI29"/>
<reference evidence="2" key="1">
    <citation type="submission" date="2015-04" db="UniProtKB">
        <authorList>
            <consortium name="EnsemblPlants"/>
        </authorList>
    </citation>
    <scope>IDENTIFICATION</scope>
</reference>
<dbReference type="Proteomes" id="UP000026961">
    <property type="component" value="Chromosome 11"/>
</dbReference>
<evidence type="ECO:0000313" key="2">
    <source>
        <dbReference type="EnsemblPlants" id="OGLUM11G10120.1"/>
    </source>
</evidence>
<sequence>METSSCACVGYSRRVKVVVALELWAALLRCGSDVVHEASGVSALCSGGGLGALCSGIVLCGGAGGYGALGGGALCDSDVVHEASGGSALCSSGGLGALCSGVVLCGGAGGYGALGGGALCGSAHSFHGFAVASDCYFPCFYKSSAILGLLQREVLLHPSDYSCDVGYLFFGILLPFYPCTVRVEQILLLRSNGRIRGTNLLSPVTPTPRSTAQQLASN</sequence>
<dbReference type="Pfam" id="PF12620">
    <property type="entry name" value="DUF3778"/>
    <property type="match status" value="1"/>
</dbReference>
<dbReference type="EnsemblPlants" id="OGLUM11G10120.1">
    <property type="protein sequence ID" value="OGLUM11G10120.1"/>
    <property type="gene ID" value="OGLUM11G10120"/>
</dbReference>
<name>A0A0E0BI29_9ORYZ</name>